<feature type="signal peptide" evidence="2">
    <location>
        <begin position="1"/>
        <end position="18"/>
    </location>
</feature>
<reference evidence="3 4" key="1">
    <citation type="submission" date="2021-02" db="EMBL/GenBank/DDBJ databases">
        <title>Genome assembly of Pseudopithomyces chartarum.</title>
        <authorList>
            <person name="Jauregui R."/>
            <person name="Singh J."/>
            <person name="Voisey C."/>
        </authorList>
    </citation>
    <scope>NUCLEOTIDE SEQUENCE [LARGE SCALE GENOMIC DNA]</scope>
    <source>
        <strain evidence="3 4">AGR01</strain>
    </source>
</reference>
<dbReference type="PROSITE" id="PS51257">
    <property type="entry name" value="PROKAR_LIPOPROTEIN"/>
    <property type="match status" value="1"/>
</dbReference>
<feature type="region of interest" description="Disordered" evidence="1">
    <location>
        <begin position="44"/>
        <end position="90"/>
    </location>
</feature>
<gene>
    <name evidence="3" type="ORF">GRF29_19g3051592</name>
</gene>
<accession>A0AAN6RKT0</accession>
<keyword evidence="4" id="KW-1185">Reference proteome</keyword>
<name>A0AAN6RKT0_9PLEO</name>
<proteinExistence type="predicted"/>
<feature type="compositionally biased region" description="Low complexity" evidence="1">
    <location>
        <begin position="45"/>
        <end position="79"/>
    </location>
</feature>
<feature type="chain" id="PRO_5042936017" evidence="2">
    <location>
        <begin position="19"/>
        <end position="107"/>
    </location>
</feature>
<keyword evidence="2" id="KW-0732">Signal</keyword>
<evidence type="ECO:0000313" key="3">
    <source>
        <dbReference type="EMBL" id="KAK3215362.1"/>
    </source>
</evidence>
<sequence>MLFHKAALLVTLSAGCLAAPANDLVARQGEGQITYTVTCIGPRCSNSPSTSIPKTSTKVSSSYSTSKSTISTVTSKSTPKPTPTPTPTKVSFLPTILPAKALERSIF</sequence>
<protein>
    <submittedName>
        <fullName evidence="3">Uncharacterized protein</fullName>
    </submittedName>
</protein>
<evidence type="ECO:0000256" key="2">
    <source>
        <dbReference type="SAM" id="SignalP"/>
    </source>
</evidence>
<dbReference type="AlphaFoldDB" id="A0AAN6RKT0"/>
<evidence type="ECO:0000313" key="4">
    <source>
        <dbReference type="Proteomes" id="UP001280581"/>
    </source>
</evidence>
<comment type="caution">
    <text evidence="3">The sequence shown here is derived from an EMBL/GenBank/DDBJ whole genome shotgun (WGS) entry which is preliminary data.</text>
</comment>
<organism evidence="3 4">
    <name type="scientific">Pseudopithomyces chartarum</name>
    <dbReference type="NCBI Taxonomy" id="1892770"/>
    <lineage>
        <taxon>Eukaryota</taxon>
        <taxon>Fungi</taxon>
        <taxon>Dikarya</taxon>
        <taxon>Ascomycota</taxon>
        <taxon>Pezizomycotina</taxon>
        <taxon>Dothideomycetes</taxon>
        <taxon>Pleosporomycetidae</taxon>
        <taxon>Pleosporales</taxon>
        <taxon>Massarineae</taxon>
        <taxon>Didymosphaeriaceae</taxon>
        <taxon>Pseudopithomyces</taxon>
    </lineage>
</organism>
<dbReference type="Proteomes" id="UP001280581">
    <property type="component" value="Unassembled WGS sequence"/>
</dbReference>
<dbReference type="EMBL" id="WVTA01000003">
    <property type="protein sequence ID" value="KAK3215362.1"/>
    <property type="molecule type" value="Genomic_DNA"/>
</dbReference>
<evidence type="ECO:0000256" key="1">
    <source>
        <dbReference type="SAM" id="MobiDB-lite"/>
    </source>
</evidence>